<sequence length="363" mass="39609">MTLTYLDLVPEQRSCLDGLPFDGNHLISGPPGSGKSLLAVQRAIMLALTGTPAVLLTRSNLLRQSLAATVHALGPADRSVRVATAHAWLTEWHGGQPTRGTDGWFDWPAFYDRAVESGPVPELTLVVDEGQDLPPEFYRLCRLLGARTTVFADECQRLTDANSTLTEIAERLGRCTSLTLDGNHRNTRQIASFAAHFHTGTGLPVLPEREGPLPRLHRLPYGGAADLLVLLAHRHPQQSIGVIVNSTESQFSLLGSLERRAPRLRPQMYTSRARAAQSRYRTLDLDRPGIVLVHRASAKGLSFDTVVIPDTHTDVAADPTSAALRMTYYVLATRARSELHLAYEGESEPPLCAQVGPGDLLRG</sequence>
<name>A0ABN4PIF9_STRAM</name>
<evidence type="ECO:0000313" key="1">
    <source>
        <dbReference type="EMBL" id="ANB09869.1"/>
    </source>
</evidence>
<proteinExistence type="predicted"/>
<dbReference type="Proteomes" id="UP000076720">
    <property type="component" value="Chromosome"/>
</dbReference>
<organism evidence="1 2">
    <name type="scientific">Streptomyces ambofaciens</name>
    <dbReference type="NCBI Taxonomy" id="1889"/>
    <lineage>
        <taxon>Bacteria</taxon>
        <taxon>Bacillati</taxon>
        <taxon>Actinomycetota</taxon>
        <taxon>Actinomycetes</taxon>
        <taxon>Kitasatosporales</taxon>
        <taxon>Streptomycetaceae</taxon>
        <taxon>Streptomyces</taxon>
    </lineage>
</organism>
<dbReference type="InterPro" id="IPR027417">
    <property type="entry name" value="P-loop_NTPase"/>
</dbReference>
<keyword evidence="2" id="KW-1185">Reference proteome</keyword>
<keyword evidence="1" id="KW-0378">Hydrolase</keyword>
<dbReference type="EMBL" id="CP012949">
    <property type="protein sequence ID" value="ANB09869.1"/>
    <property type="molecule type" value="Genomic_DNA"/>
</dbReference>
<reference evidence="2" key="1">
    <citation type="submission" date="2015-10" db="EMBL/GenBank/DDBJ databases">
        <title>Complete genome sequence of Streptomyces ambofaciens DSM 40697.</title>
        <authorList>
            <person name="Thibessard A."/>
            <person name="Leblond P."/>
        </authorList>
    </citation>
    <scope>NUCLEOTIDE SEQUENCE [LARGE SCALE GENOMIC DNA]</scope>
    <source>
        <strain evidence="2">DSM 40697</strain>
    </source>
</reference>
<accession>A0ABN4PIF9</accession>
<dbReference type="Gene3D" id="3.40.50.300">
    <property type="entry name" value="P-loop containing nucleotide triphosphate hydrolases"/>
    <property type="match status" value="2"/>
</dbReference>
<dbReference type="SUPFAM" id="SSF52540">
    <property type="entry name" value="P-loop containing nucleoside triphosphate hydrolases"/>
    <property type="match status" value="1"/>
</dbReference>
<gene>
    <name evidence="1" type="ORF">SAM40697_5916</name>
</gene>
<protein>
    <submittedName>
        <fullName evidence="1">DNA helicase</fullName>
    </submittedName>
</protein>
<dbReference type="RefSeq" id="WP_063483782.1">
    <property type="nucleotide sequence ID" value="NZ_CP012949.1"/>
</dbReference>
<keyword evidence="1" id="KW-0347">Helicase</keyword>
<dbReference type="GO" id="GO:0004386">
    <property type="term" value="F:helicase activity"/>
    <property type="evidence" value="ECO:0007669"/>
    <property type="project" value="UniProtKB-KW"/>
</dbReference>
<evidence type="ECO:0000313" key="2">
    <source>
        <dbReference type="Proteomes" id="UP000076720"/>
    </source>
</evidence>
<keyword evidence="1" id="KW-0067">ATP-binding</keyword>
<reference evidence="1 2" key="2">
    <citation type="journal article" date="2016" name="Genome Announc.">
        <title>Complete Genome Sequence of Streptomyces ambofaciens DSM 40697, a Paradigm for Genome Plasticity Studies.</title>
        <authorList>
            <person name="Thibessard A."/>
            <person name="Leblond P."/>
        </authorList>
    </citation>
    <scope>NUCLEOTIDE SEQUENCE [LARGE SCALE GENOMIC DNA]</scope>
    <source>
        <strain evidence="1 2">DSM 40697</strain>
    </source>
</reference>
<keyword evidence="1" id="KW-0547">Nucleotide-binding</keyword>